<dbReference type="Pfam" id="PF08495">
    <property type="entry name" value="FIST"/>
    <property type="match status" value="1"/>
</dbReference>
<accession>A0ABR7EE45</accession>
<proteinExistence type="predicted"/>
<gene>
    <name evidence="2" type="ORF">H8S18_06870</name>
</gene>
<sequence>MKAIYATTDEIDVDYAIKELLDQIRKQLPLQKNTVGILFYDYEMEGAELCEQLCSTLNIDIFGCSTIGIVSSEYGYQDMVASLTLLTADDCEFQIGTAQELTDKNVVNKIFESYTDIKNKTKLNPALLYSLLPCSTEIIFDKYLNELSEMMDYLPIIGGVPTNHGALEKSLVFNGQYYINSVVMLLISGNAKPIFSLANVVKLLSKRKGTITKSNGTVIQEVDRKPFAEYIESYGMNIQNFNKNESRAFFQQYPLLIDTNQGYGNDELPYVRIIESINWKDGSGIAFASIPEGAKVSLAVLHKDTIAETVKKGLNELYAKIKKSGREYSVILCITCAARHFILNPYYDIEGKLIQKMVSNTYHLSGFYSFGELCPISFNDEKAINRLHNGSIVFCAF</sequence>
<dbReference type="PANTHER" id="PTHR40252">
    <property type="entry name" value="BLR0328 PROTEIN"/>
    <property type="match status" value="1"/>
</dbReference>
<keyword evidence="3" id="KW-1185">Reference proteome</keyword>
<evidence type="ECO:0000259" key="1">
    <source>
        <dbReference type="SMART" id="SM01204"/>
    </source>
</evidence>
<dbReference type="InterPro" id="IPR019494">
    <property type="entry name" value="FIST_C"/>
</dbReference>
<name>A0ABR7EE45_9FIRM</name>
<dbReference type="SMART" id="SM01204">
    <property type="entry name" value="FIST_C"/>
    <property type="match status" value="1"/>
</dbReference>
<protein>
    <submittedName>
        <fullName evidence="2">FIST C-terminal domain-containing protein</fullName>
    </submittedName>
</protein>
<feature type="domain" description="FIST C-domain" evidence="1">
    <location>
        <begin position="226"/>
        <end position="376"/>
    </location>
</feature>
<dbReference type="Pfam" id="PF10442">
    <property type="entry name" value="FIST_C"/>
    <property type="match status" value="1"/>
</dbReference>
<dbReference type="RefSeq" id="WP_186857574.1">
    <property type="nucleotide sequence ID" value="NZ_JACOON010000003.1"/>
</dbReference>
<reference evidence="2 3" key="1">
    <citation type="submission" date="2020-08" db="EMBL/GenBank/DDBJ databases">
        <title>Genome public.</title>
        <authorList>
            <person name="Liu C."/>
            <person name="Sun Q."/>
        </authorList>
    </citation>
    <scope>NUCLEOTIDE SEQUENCE [LARGE SCALE GENOMIC DNA]</scope>
    <source>
        <strain evidence="2 3">NSJ-35</strain>
    </source>
</reference>
<dbReference type="InterPro" id="IPR013702">
    <property type="entry name" value="FIST_domain_N"/>
</dbReference>
<dbReference type="Proteomes" id="UP000606889">
    <property type="component" value="Unassembled WGS sequence"/>
</dbReference>
<evidence type="ECO:0000313" key="3">
    <source>
        <dbReference type="Proteomes" id="UP000606889"/>
    </source>
</evidence>
<dbReference type="EMBL" id="JACOON010000003">
    <property type="protein sequence ID" value="MBC5648055.1"/>
    <property type="molecule type" value="Genomic_DNA"/>
</dbReference>
<evidence type="ECO:0000313" key="2">
    <source>
        <dbReference type="EMBL" id="MBC5648055.1"/>
    </source>
</evidence>
<organism evidence="2 3">
    <name type="scientific">Christensenella tenuis</name>
    <dbReference type="NCBI Taxonomy" id="2763033"/>
    <lineage>
        <taxon>Bacteria</taxon>
        <taxon>Bacillati</taxon>
        <taxon>Bacillota</taxon>
        <taxon>Clostridia</taxon>
        <taxon>Christensenellales</taxon>
        <taxon>Christensenellaceae</taxon>
        <taxon>Christensenella</taxon>
    </lineage>
</organism>
<comment type="caution">
    <text evidence="2">The sequence shown here is derived from an EMBL/GenBank/DDBJ whole genome shotgun (WGS) entry which is preliminary data.</text>
</comment>
<dbReference type="PANTHER" id="PTHR40252:SF2">
    <property type="entry name" value="BLR0328 PROTEIN"/>
    <property type="match status" value="1"/>
</dbReference>